<keyword evidence="4" id="KW-1185">Reference proteome</keyword>
<dbReference type="Gene3D" id="3.40.50.720">
    <property type="entry name" value="NAD(P)-binding Rossmann-like Domain"/>
    <property type="match status" value="1"/>
</dbReference>
<dbReference type="SUPFAM" id="SSF51735">
    <property type="entry name" value="NAD(P)-binding Rossmann-fold domains"/>
    <property type="match status" value="1"/>
</dbReference>
<dbReference type="InterPro" id="IPR001509">
    <property type="entry name" value="Epimerase_deHydtase"/>
</dbReference>
<evidence type="ECO:0000313" key="4">
    <source>
        <dbReference type="Proteomes" id="UP001165124"/>
    </source>
</evidence>
<proteinExistence type="predicted"/>
<evidence type="ECO:0000256" key="1">
    <source>
        <dbReference type="SAM" id="MobiDB-lite"/>
    </source>
</evidence>
<evidence type="ECO:0000313" key="3">
    <source>
        <dbReference type="EMBL" id="GLW64221.1"/>
    </source>
</evidence>
<dbReference type="Proteomes" id="UP001165124">
    <property type="component" value="Unassembled WGS sequence"/>
</dbReference>
<dbReference type="AlphaFoldDB" id="A0A9W6PWD8"/>
<dbReference type="InterPro" id="IPR036291">
    <property type="entry name" value="NAD(P)-bd_dom_sf"/>
</dbReference>
<organism evidence="3 4">
    <name type="scientific">Actinomadura rubrobrunea</name>
    <dbReference type="NCBI Taxonomy" id="115335"/>
    <lineage>
        <taxon>Bacteria</taxon>
        <taxon>Bacillati</taxon>
        <taxon>Actinomycetota</taxon>
        <taxon>Actinomycetes</taxon>
        <taxon>Streptosporangiales</taxon>
        <taxon>Thermomonosporaceae</taxon>
        <taxon>Actinomadura</taxon>
    </lineage>
</organism>
<dbReference type="EMBL" id="BSRZ01000004">
    <property type="protein sequence ID" value="GLW64221.1"/>
    <property type="molecule type" value="Genomic_DNA"/>
</dbReference>
<gene>
    <name evidence="3" type="ORF">Arub01_24650</name>
</gene>
<name>A0A9W6PWD8_9ACTN</name>
<accession>A0A9W6PWD8</accession>
<dbReference type="Pfam" id="PF01370">
    <property type="entry name" value="Epimerase"/>
    <property type="match status" value="1"/>
</dbReference>
<reference evidence="3" key="1">
    <citation type="submission" date="2023-02" db="EMBL/GenBank/DDBJ databases">
        <title>Actinomadura rubrobrunea NBRC 14622.</title>
        <authorList>
            <person name="Ichikawa N."/>
            <person name="Sato H."/>
            <person name="Tonouchi N."/>
        </authorList>
    </citation>
    <scope>NUCLEOTIDE SEQUENCE</scope>
    <source>
        <strain evidence="3">NBRC 14622</strain>
    </source>
</reference>
<feature type="region of interest" description="Disordered" evidence="1">
    <location>
        <begin position="60"/>
        <end position="89"/>
    </location>
</feature>
<protein>
    <recommendedName>
        <fullName evidence="2">NAD-dependent epimerase/dehydratase domain-containing protein</fullName>
    </recommendedName>
</protein>
<dbReference type="RefSeq" id="WP_067912464.1">
    <property type="nucleotide sequence ID" value="NZ_BSRZ01000004.1"/>
</dbReference>
<comment type="caution">
    <text evidence="3">The sequence shown here is derived from an EMBL/GenBank/DDBJ whole genome shotgun (WGS) entry which is preliminary data.</text>
</comment>
<evidence type="ECO:0000259" key="2">
    <source>
        <dbReference type="Pfam" id="PF01370"/>
    </source>
</evidence>
<sequence>MRVLVTGASGFVGSHTVRALPAAGGRPRALVPTDDRPALDTLGLVLRPSRETVADALRRPAASAHLPTRRAGRLAPERSSRCPTPLARA</sequence>
<feature type="domain" description="NAD-dependent epimerase/dehydratase" evidence="2">
    <location>
        <begin position="3"/>
        <end position="26"/>
    </location>
</feature>